<dbReference type="Pfam" id="PF07675">
    <property type="entry name" value="Cleaved_Adhesin"/>
    <property type="match status" value="2"/>
</dbReference>
<dbReference type="InterPro" id="IPR011628">
    <property type="entry name" value="Cleaved_adhesin"/>
</dbReference>
<evidence type="ECO:0000259" key="1">
    <source>
        <dbReference type="Pfam" id="PF07675"/>
    </source>
</evidence>
<evidence type="ECO:0000313" key="4">
    <source>
        <dbReference type="Proteomes" id="UP000036951"/>
    </source>
</evidence>
<gene>
    <name evidence="3" type="ORF">ACU52_10890</name>
</gene>
<proteinExistence type="predicted"/>
<dbReference type="NCBIfam" id="NF038128">
    <property type="entry name" value="choice_anch_J"/>
    <property type="match status" value="3"/>
</dbReference>
<dbReference type="Proteomes" id="UP000036951">
    <property type="component" value="Unassembled WGS sequence"/>
</dbReference>
<sequence length="782" mass="85656">MLSVVSAHADAIYTTAFETVDEFNAWTVVDANSDGATWLFNEEGTPSKVAYKYDYFNNGDDWLISPAITPSETGTLIVKYTFSGSMYGESMEVYSGKGGTVEDMTSKEATYDNIKKDEQSGYFLVDAKAGEPFHIAFRATSTAYKDYLYLCSVTVEPIANPTDIKVAEILSPITGYGLGQETVKVAIKNSGRTNLSGFDVAFAVDGKEIANETVSEPLAAGETLEYTFKTKADLSAPLTTYEIKAWATHPDDFDHTNDTCYTSVRHKAPLNAPYTMGFEASENTQDFTFYNLNNDEGTWDVSIESGFFNMAHTGNGCLAYGYDSNNSGDDWAMLDPINVEPGYYVLKFWYSNLDSYPEKMAVYWGNEAKPEAMTNKIVEFNPILNNKYEESVNVVHFDKAQTIYLGFYAFSDKNQNLILVDDVSFEKVESNLNDLAVSDLQSPYDFVRESNLKDVIFNLANSGVADLDAKVTVSIDDVAVKDSTIAMKAQSATTVTFSGLLADLSDGSHKLKVEVANDNDENADNNVLTKDFTAVSKPVKFWDFEDGKLPSDFTFRAEDNGTVDPSAGDEFNADGWGLFNIVAHNVFGEYMLAGTSWLEGTDQADRWLIMPKVSIKGKDSYLVWDANSFNQQFLEDYQIMVSATEDNSAAYTEVFNVEGETAEPKTRGISLADYDGKDIYIAIRLRTKGGDCLLLDNIGIYTGSTGTGVTAVTGEGEGIMISGNELRAAEGTKSIAISDTAGRTTLTAEGNVVNLSSLPAGIYIATVKSADGNVRGYKFMKK</sequence>
<dbReference type="Gene3D" id="2.60.40.10">
    <property type="entry name" value="Immunoglobulins"/>
    <property type="match status" value="2"/>
</dbReference>
<protein>
    <recommendedName>
        <fullName evidence="5">CARDB domain-containing protein</fullName>
    </recommendedName>
</protein>
<accession>A0A8E1R076</accession>
<evidence type="ECO:0000313" key="3">
    <source>
        <dbReference type="EMBL" id="KOO67902.1"/>
    </source>
</evidence>
<evidence type="ECO:0000259" key="2">
    <source>
        <dbReference type="Pfam" id="PF07705"/>
    </source>
</evidence>
<dbReference type="AlphaFoldDB" id="A0A8E1R076"/>
<feature type="domain" description="Cleaved adhesin" evidence="1">
    <location>
        <begin position="16"/>
        <end position="105"/>
    </location>
</feature>
<dbReference type="InterPro" id="IPR011635">
    <property type="entry name" value="CARDB"/>
</dbReference>
<dbReference type="InterPro" id="IPR013783">
    <property type="entry name" value="Ig-like_fold"/>
</dbReference>
<dbReference type="EMBL" id="LFQU01000022">
    <property type="protein sequence ID" value="KOO67902.1"/>
    <property type="molecule type" value="Genomic_DNA"/>
</dbReference>
<feature type="domain" description="Cleaved adhesin" evidence="1">
    <location>
        <begin position="579"/>
        <end position="664"/>
    </location>
</feature>
<name>A0A8E1R076_9BACT</name>
<feature type="domain" description="CARDB" evidence="2">
    <location>
        <begin position="163"/>
        <end position="245"/>
    </location>
</feature>
<comment type="caution">
    <text evidence="3">The sequence shown here is derived from an EMBL/GenBank/DDBJ whole genome shotgun (WGS) entry which is preliminary data.</text>
</comment>
<dbReference type="Pfam" id="PF07705">
    <property type="entry name" value="CARDB"/>
    <property type="match status" value="1"/>
</dbReference>
<dbReference type="Gene3D" id="2.60.120.200">
    <property type="match status" value="3"/>
</dbReference>
<keyword evidence="4" id="KW-1185">Reference proteome</keyword>
<organism evidence="3 4">
    <name type="scientific">Xylanibacter rarus</name>
    <dbReference type="NCBI Taxonomy" id="1676614"/>
    <lineage>
        <taxon>Bacteria</taxon>
        <taxon>Pseudomonadati</taxon>
        <taxon>Bacteroidota</taxon>
        <taxon>Bacteroidia</taxon>
        <taxon>Bacteroidales</taxon>
        <taxon>Prevotellaceae</taxon>
        <taxon>Xylanibacter</taxon>
    </lineage>
</organism>
<dbReference type="InterPro" id="IPR026444">
    <property type="entry name" value="Secre_tail"/>
</dbReference>
<evidence type="ECO:0008006" key="5">
    <source>
        <dbReference type="Google" id="ProtNLM"/>
    </source>
</evidence>
<dbReference type="NCBIfam" id="TIGR04183">
    <property type="entry name" value="Por_Secre_tail"/>
    <property type="match status" value="1"/>
</dbReference>
<reference evidence="3 4" key="1">
    <citation type="submission" date="2015-06" db="EMBL/GenBank/DDBJ databases">
        <title>Prevotella sp. 109, sp. nov., a novel member of the family Prevotellaceae isolated from human faeces.</title>
        <authorList>
            <person name="Shkoporov A.N."/>
            <person name="Chaplin A.V."/>
            <person name="Kafarskaia L.I."/>
            <person name="Efimov B.A."/>
        </authorList>
    </citation>
    <scope>NUCLEOTIDE SEQUENCE [LARGE SCALE GENOMIC DNA]</scope>
    <source>
        <strain evidence="3 4">109</strain>
    </source>
</reference>